<evidence type="ECO:0000313" key="4">
    <source>
        <dbReference type="EMBL" id="QJG67057.1"/>
    </source>
</evidence>
<proteinExistence type="predicted"/>
<dbReference type="GO" id="GO:0046872">
    <property type="term" value="F:metal ion binding"/>
    <property type="evidence" value="ECO:0007669"/>
    <property type="project" value="UniProtKB-KW"/>
</dbReference>
<dbReference type="InterPro" id="IPR029035">
    <property type="entry name" value="DHS-like_NAD/FAD-binding_dom"/>
</dbReference>
<feature type="binding site" evidence="2">
    <location>
        <position position="177"/>
    </location>
    <ligand>
        <name>Zn(2+)</name>
        <dbReference type="ChEBI" id="CHEBI:29105"/>
    </ligand>
</feature>
<evidence type="ECO:0000256" key="2">
    <source>
        <dbReference type="PROSITE-ProRule" id="PRU00236"/>
    </source>
</evidence>
<keyword evidence="2" id="KW-0862">Zinc</keyword>
<feature type="binding site" evidence="2">
    <location>
        <position position="142"/>
    </location>
    <ligand>
        <name>Zn(2+)</name>
        <dbReference type="ChEBI" id="CHEBI:29105"/>
    </ligand>
</feature>
<feature type="binding site" evidence="2">
    <location>
        <position position="146"/>
    </location>
    <ligand>
        <name>Zn(2+)</name>
        <dbReference type="ChEBI" id="CHEBI:29105"/>
    </ligand>
</feature>
<name>A0A858U6H3_9MOLU</name>
<evidence type="ECO:0000259" key="3">
    <source>
        <dbReference type="PROSITE" id="PS50305"/>
    </source>
</evidence>
<comment type="caution">
    <text evidence="2">Lacks conserved residue(s) required for the propagation of feature annotation.</text>
</comment>
<keyword evidence="1" id="KW-0520">NAD</keyword>
<dbReference type="InterPro" id="IPR026590">
    <property type="entry name" value="Ssirtuin_cat_dom"/>
</dbReference>
<dbReference type="KEGG" id="mphe:HGG69_01855"/>
<dbReference type="PROSITE" id="PS50305">
    <property type="entry name" value="SIRTUIN"/>
    <property type="match status" value="1"/>
</dbReference>
<keyword evidence="2" id="KW-0479">Metal-binding</keyword>
<feature type="domain" description="Deacetylase sirtuin-type" evidence="3">
    <location>
        <begin position="5"/>
        <end position="286"/>
    </location>
</feature>
<keyword evidence="5" id="KW-1185">Reference proteome</keyword>
<organism evidence="4 5">
    <name type="scientific">Mycoplasma phocoenae</name>
    <dbReference type="NCBI Taxonomy" id="754517"/>
    <lineage>
        <taxon>Bacteria</taxon>
        <taxon>Bacillati</taxon>
        <taxon>Mycoplasmatota</taxon>
        <taxon>Mollicutes</taxon>
        <taxon>Mycoplasmataceae</taxon>
        <taxon>Mycoplasma</taxon>
    </lineage>
</organism>
<sequence>MWAKQLNKNPTPKELNQWINEADAIVVGIGAGMTSADGIGYSGKRFESNFPDFIKEYRFLDMLQASLYHFPSWQTYWAFQSRFMDLNYFSQPAGESFINLLEILKGKEYFIITTNSDSSLEVAGFDQQKVFYIQGKYNLLQCSAMCHQQRYQMDDLIKEMISKQENMQVPYELLPHCPKCDAFLEVNKRVAYKGMAEDDQFFAEKARYDEFIKKSSNKKVLFWELGVGYTTPQLIKIPFWEMTKSNKNALYIAMNAKNYRVDKEILDRTIAINDDINAFMKQLKKEI</sequence>
<accession>A0A858U6H3</accession>
<reference evidence="4 5" key="1">
    <citation type="submission" date="2020-04" db="EMBL/GenBank/DDBJ databases">
        <title>Novel Mycoplasma species detected in Phocoena phocoena (harbor porpoise) from the USA.</title>
        <authorList>
            <person name="Volokhov D.V."/>
        </authorList>
    </citation>
    <scope>NUCLEOTIDE SEQUENCE [LARGE SCALE GENOMIC DNA]</scope>
    <source>
        <strain evidence="4 5">Phocoena C-264-GEN</strain>
    </source>
</reference>
<dbReference type="Gene3D" id="3.40.50.1220">
    <property type="entry name" value="TPP-binding domain"/>
    <property type="match status" value="1"/>
</dbReference>
<evidence type="ECO:0000313" key="5">
    <source>
        <dbReference type="Proteomes" id="UP000501060"/>
    </source>
</evidence>
<protein>
    <submittedName>
        <fullName evidence="4">NAD-dependent deacetylase</fullName>
    </submittedName>
</protein>
<feature type="binding site" evidence="2">
    <location>
        <position position="180"/>
    </location>
    <ligand>
        <name>Zn(2+)</name>
        <dbReference type="ChEBI" id="CHEBI:29105"/>
    </ligand>
</feature>
<dbReference type="Proteomes" id="UP000501060">
    <property type="component" value="Chromosome"/>
</dbReference>
<dbReference type="RefSeq" id="WP_169605108.1">
    <property type="nucleotide sequence ID" value="NZ_CP051481.1"/>
</dbReference>
<dbReference type="EMBL" id="CP051481">
    <property type="protein sequence ID" value="QJG67057.1"/>
    <property type="molecule type" value="Genomic_DNA"/>
</dbReference>
<dbReference type="SUPFAM" id="SSF52467">
    <property type="entry name" value="DHS-like NAD/FAD-binding domain"/>
    <property type="match status" value="1"/>
</dbReference>
<dbReference type="AlphaFoldDB" id="A0A858U6H3"/>
<gene>
    <name evidence="4" type="ORF">HGG69_01855</name>
</gene>
<evidence type="ECO:0000256" key="1">
    <source>
        <dbReference type="ARBA" id="ARBA00023027"/>
    </source>
</evidence>